<dbReference type="OrthoDB" id="2152248at2759"/>
<evidence type="ECO:0000313" key="3">
    <source>
        <dbReference type="Proteomes" id="UP001165065"/>
    </source>
</evidence>
<dbReference type="PANTHER" id="PTHR43037:SF1">
    <property type="entry name" value="BLL1128 PROTEIN"/>
    <property type="match status" value="1"/>
</dbReference>
<gene>
    <name evidence="2" type="ORF">TrCOL_g1850</name>
</gene>
<reference evidence="3" key="1">
    <citation type="journal article" date="2023" name="Commun. Biol.">
        <title>Genome analysis of Parmales, the sister group of diatoms, reveals the evolutionary specialization of diatoms from phago-mixotrophs to photoautotrophs.</title>
        <authorList>
            <person name="Ban H."/>
            <person name="Sato S."/>
            <person name="Yoshikawa S."/>
            <person name="Yamada K."/>
            <person name="Nakamura Y."/>
            <person name="Ichinomiya M."/>
            <person name="Sato N."/>
            <person name="Blanc-Mathieu R."/>
            <person name="Endo H."/>
            <person name="Kuwata A."/>
            <person name="Ogata H."/>
        </authorList>
    </citation>
    <scope>NUCLEOTIDE SEQUENCE [LARGE SCALE GENOMIC DNA]</scope>
</reference>
<dbReference type="Proteomes" id="UP001165065">
    <property type="component" value="Unassembled WGS sequence"/>
</dbReference>
<keyword evidence="3" id="KW-1185">Reference proteome</keyword>
<proteinExistence type="predicted"/>
<accession>A0A9W7G124</accession>
<dbReference type="SUPFAM" id="SSF53474">
    <property type="entry name" value="alpha/beta-Hydrolases"/>
    <property type="match status" value="1"/>
</dbReference>
<sequence>MGAVKKIGKLRETSLPALLLGADEDIPFGGREGFPFVVVMPLAQQRDWKPQFDLLVSLVDTLMPVVRGDPAATYCCGNSMGGKGTWELASRNPGKFAAIVPICGYLVDHKKLDKRDAPSSLKEVVEGCKDLPVWVFHSETDRLVGVEHSDEVVKALREADGSGGVNYTRYESAPNLPNFPEKGFGHACYELTFRDDELYSWLLSKRKAI</sequence>
<dbReference type="AlphaFoldDB" id="A0A9W7G124"/>
<organism evidence="2 3">
    <name type="scientific">Triparma columacea</name>
    <dbReference type="NCBI Taxonomy" id="722753"/>
    <lineage>
        <taxon>Eukaryota</taxon>
        <taxon>Sar</taxon>
        <taxon>Stramenopiles</taxon>
        <taxon>Ochrophyta</taxon>
        <taxon>Bolidophyceae</taxon>
        <taxon>Parmales</taxon>
        <taxon>Triparmaceae</taxon>
        <taxon>Triparma</taxon>
    </lineage>
</organism>
<evidence type="ECO:0000256" key="1">
    <source>
        <dbReference type="ARBA" id="ARBA00022729"/>
    </source>
</evidence>
<name>A0A9W7G124_9STRA</name>
<dbReference type="Gene3D" id="3.40.50.1820">
    <property type="entry name" value="alpha/beta hydrolase"/>
    <property type="match status" value="1"/>
</dbReference>
<keyword evidence="1" id="KW-0732">Signal</keyword>
<dbReference type="InterPro" id="IPR029058">
    <property type="entry name" value="AB_hydrolase_fold"/>
</dbReference>
<protein>
    <recommendedName>
        <fullName evidence="4">Peptidase S9 prolyl oligopeptidase catalytic domain-containing protein</fullName>
    </recommendedName>
</protein>
<dbReference type="InterPro" id="IPR050955">
    <property type="entry name" value="Plant_Biomass_Hydrol_Est"/>
</dbReference>
<evidence type="ECO:0000313" key="2">
    <source>
        <dbReference type="EMBL" id="GMI31531.1"/>
    </source>
</evidence>
<dbReference type="PANTHER" id="PTHR43037">
    <property type="entry name" value="UNNAMED PRODUCT-RELATED"/>
    <property type="match status" value="1"/>
</dbReference>
<comment type="caution">
    <text evidence="2">The sequence shown here is derived from an EMBL/GenBank/DDBJ whole genome shotgun (WGS) entry which is preliminary data.</text>
</comment>
<evidence type="ECO:0008006" key="4">
    <source>
        <dbReference type="Google" id="ProtNLM"/>
    </source>
</evidence>
<dbReference type="EMBL" id="BRYA01000009">
    <property type="protein sequence ID" value="GMI31531.1"/>
    <property type="molecule type" value="Genomic_DNA"/>
</dbReference>